<organism evidence="1 2">
    <name type="scientific">Cutibacterium acnes</name>
    <name type="common">Propionibacterium acnes</name>
    <dbReference type="NCBI Taxonomy" id="1747"/>
    <lineage>
        <taxon>Bacteria</taxon>
        <taxon>Bacillati</taxon>
        <taxon>Actinomycetota</taxon>
        <taxon>Actinomycetes</taxon>
        <taxon>Propionibacteriales</taxon>
        <taxon>Propionibacteriaceae</taxon>
        <taxon>Cutibacterium</taxon>
    </lineage>
</organism>
<dbReference type="Proteomes" id="UP000223982">
    <property type="component" value="Unassembled WGS sequence"/>
</dbReference>
<sequence length="64" mass="7192">MVLPQGRTTPRRFPGSHGRGTICRDFLDGSVGLLHRVTWPLPPSHSKCPRSAGVPLTWCERWVK</sequence>
<comment type="caution">
    <text evidence="1">The sequence shown here is derived from an EMBL/GenBank/DDBJ whole genome shotgun (WGS) entry which is preliminary data.</text>
</comment>
<evidence type="ECO:0000313" key="1">
    <source>
        <dbReference type="EMBL" id="PHJ26685.1"/>
    </source>
</evidence>
<name>A0AA44U3I8_CUTAC</name>
<reference evidence="1 2" key="1">
    <citation type="submission" date="2017-02" db="EMBL/GenBank/DDBJ databases">
        <title>Prevalence of linear plasmids in Propionibacterium acnes isolates obtained from cancerous prostatic tissue.</title>
        <authorList>
            <person name="Davidsson S."/>
            <person name="Bruggemann H."/>
        </authorList>
    </citation>
    <scope>NUCLEOTIDE SEQUENCE [LARGE SCALE GENOMIC DNA]</scope>
    <source>
        <strain evidence="1 2">09-9</strain>
    </source>
</reference>
<gene>
    <name evidence="1" type="ORF">APS60_09265</name>
</gene>
<proteinExistence type="predicted"/>
<dbReference type="AlphaFoldDB" id="A0AA44U3I8"/>
<evidence type="ECO:0000313" key="2">
    <source>
        <dbReference type="Proteomes" id="UP000223982"/>
    </source>
</evidence>
<dbReference type="EMBL" id="LKVB01000009">
    <property type="protein sequence ID" value="PHJ26685.1"/>
    <property type="molecule type" value="Genomic_DNA"/>
</dbReference>
<accession>A0AA44U3I8</accession>
<protein>
    <submittedName>
        <fullName evidence="1">Uncharacterized protein</fullName>
    </submittedName>
</protein>